<keyword evidence="3 6" id="KW-0815">Transposition</keyword>
<dbReference type="PROSITE" id="PS01007">
    <property type="entry name" value="TRANSPOSASE_MUTATOR"/>
    <property type="match status" value="1"/>
</dbReference>
<evidence type="ECO:0000256" key="5">
    <source>
        <dbReference type="ARBA" id="ARBA00023172"/>
    </source>
</evidence>
<dbReference type="Proteomes" id="UP000808215">
    <property type="component" value="Unassembled WGS sequence"/>
</dbReference>
<accession>A0ABS1B552</accession>
<evidence type="ECO:0000313" key="9">
    <source>
        <dbReference type="Proteomes" id="UP000808215"/>
    </source>
</evidence>
<feature type="non-terminal residue" evidence="8">
    <location>
        <position position="354"/>
    </location>
</feature>
<keyword evidence="9" id="KW-1185">Reference proteome</keyword>
<keyword evidence="6" id="KW-0814">Transposable element</keyword>
<dbReference type="PANTHER" id="PTHR33217:SF5">
    <property type="entry name" value="MUTATOR FAMILY TRANSPOSASE"/>
    <property type="match status" value="1"/>
</dbReference>
<keyword evidence="4 6" id="KW-0238">DNA-binding</keyword>
<feature type="region of interest" description="Disordered" evidence="7">
    <location>
        <begin position="64"/>
        <end position="87"/>
    </location>
</feature>
<evidence type="ECO:0000256" key="1">
    <source>
        <dbReference type="ARBA" id="ARBA00002190"/>
    </source>
</evidence>
<evidence type="ECO:0000256" key="3">
    <source>
        <dbReference type="ARBA" id="ARBA00022578"/>
    </source>
</evidence>
<evidence type="ECO:0000256" key="2">
    <source>
        <dbReference type="ARBA" id="ARBA00010961"/>
    </source>
</evidence>
<evidence type="ECO:0000256" key="7">
    <source>
        <dbReference type="SAM" id="MobiDB-lite"/>
    </source>
</evidence>
<sequence length="354" mass="39578">MKKKRQTVARQAAARGPLPELPKELLDQLVKGPMTPAEVQDLMLAFNKAVIERAMGAEMNLHLGYRPGQSKPPGQANERNGASGKTVITDRGPVRVEVPRDRDGSFEPILIPKHERRFTGFDERIIAMYARGMSVREIQAFLAESYGTEVSPDFISSVTDEVMAEALTWQSRPLETMYPVVFFDALRVKIRDDGVVSNKAVYLALGIQADGQRDVLGLWIEQTEGAKFWLKVFNELKTRGCQDILIAVVDGLKGLAEAISAAYPRTTVQTCIVHLIRNSLEYASYKDRKALAAALRPIYAAASEEAARQALQDFADGPWGAKYPTIVQSWQRAWEHVIPFFVFPPEIRRVVYTT</sequence>
<comment type="similarity">
    <text evidence="2 6">Belongs to the transposase mutator family.</text>
</comment>
<dbReference type="PANTHER" id="PTHR33217">
    <property type="entry name" value="TRANSPOSASE FOR INSERTION SEQUENCE ELEMENT IS1081"/>
    <property type="match status" value="1"/>
</dbReference>
<dbReference type="EMBL" id="JADVKH010000186">
    <property type="protein sequence ID" value="MBJ9691532.1"/>
    <property type="molecule type" value="Genomic_DNA"/>
</dbReference>
<proteinExistence type="inferred from homology"/>
<evidence type="ECO:0000256" key="6">
    <source>
        <dbReference type="RuleBase" id="RU365089"/>
    </source>
</evidence>
<comment type="caution">
    <text evidence="8">The sequence shown here is derived from an EMBL/GenBank/DDBJ whole genome shotgun (WGS) entry which is preliminary data.</text>
</comment>
<feature type="region of interest" description="Disordered" evidence="7">
    <location>
        <begin position="1"/>
        <end position="20"/>
    </location>
</feature>
<reference evidence="8 9" key="1">
    <citation type="submission" date="2020-11" db="EMBL/GenBank/DDBJ databases">
        <title>Enhanced detection system for hospital associated transmission using whole genome sequencing surveillance.</title>
        <authorList>
            <person name="Harrison L.H."/>
            <person name="Van Tyne D."/>
            <person name="Marsh J.W."/>
            <person name="Griffith M.P."/>
            <person name="Snyder D.J."/>
            <person name="Cooper V.S."/>
            <person name="Mustapha M."/>
        </authorList>
    </citation>
    <scope>NUCLEOTIDE SEQUENCE [LARGE SCALE GENOMIC DNA]</scope>
    <source>
        <strain evidence="8 9">BC00020</strain>
    </source>
</reference>
<dbReference type="Pfam" id="PF00872">
    <property type="entry name" value="Transposase_mut"/>
    <property type="match status" value="1"/>
</dbReference>
<evidence type="ECO:0000256" key="4">
    <source>
        <dbReference type="ARBA" id="ARBA00023125"/>
    </source>
</evidence>
<evidence type="ECO:0000313" key="8">
    <source>
        <dbReference type="EMBL" id="MBJ9691532.1"/>
    </source>
</evidence>
<name>A0ABS1B552_BURVI</name>
<comment type="function">
    <text evidence="1 6">Required for the transposition of the insertion element.</text>
</comment>
<protein>
    <recommendedName>
        <fullName evidence="6">Mutator family transposase</fullName>
    </recommendedName>
</protein>
<dbReference type="NCBIfam" id="NF033543">
    <property type="entry name" value="transpos_IS256"/>
    <property type="match status" value="1"/>
</dbReference>
<dbReference type="InterPro" id="IPR001207">
    <property type="entry name" value="Transposase_mutator"/>
</dbReference>
<organism evidence="8 9">
    <name type="scientific">Burkholderia vietnamiensis</name>
    <dbReference type="NCBI Taxonomy" id="60552"/>
    <lineage>
        <taxon>Bacteria</taxon>
        <taxon>Pseudomonadati</taxon>
        <taxon>Pseudomonadota</taxon>
        <taxon>Betaproteobacteria</taxon>
        <taxon>Burkholderiales</taxon>
        <taxon>Burkholderiaceae</taxon>
        <taxon>Burkholderia</taxon>
        <taxon>Burkholderia cepacia complex</taxon>
    </lineage>
</organism>
<gene>
    <name evidence="8" type="ORF">I5589_31175</name>
</gene>
<keyword evidence="5 6" id="KW-0233">DNA recombination</keyword>